<evidence type="ECO:0000313" key="10">
    <source>
        <dbReference type="EMBL" id="RJL07605.1"/>
    </source>
</evidence>
<comment type="caution">
    <text evidence="10">The sequence shown here is derived from an EMBL/GenBank/DDBJ whole genome shotgun (WGS) entry which is preliminary data.</text>
</comment>
<keyword evidence="6 7" id="KW-0472">Membrane</keyword>
<reference evidence="10 11" key="1">
    <citation type="submission" date="2018-09" db="EMBL/GenBank/DDBJ databases">
        <title>Paracoccus onubensis nov. sp. a moderate halophilic bacterium isolated from Gruta de las Maravillas (Aracena, Spain).</title>
        <authorList>
            <person name="Jurado V."/>
            <person name="Gutierrez-Patricio S."/>
            <person name="Gonzalez-Pimentel J.L."/>
            <person name="Laiz L."/>
            <person name="Saiz-Jimenez C."/>
        </authorList>
    </citation>
    <scope>NUCLEOTIDE SEQUENCE [LARGE SCALE GENOMIC DNA]</scope>
    <source>
        <strain evidence="10 11">DSM 19484</strain>
    </source>
</reference>
<organism evidence="10 11">
    <name type="scientific">Paracoccus aestuarii</name>
    <dbReference type="NCBI Taxonomy" id="453842"/>
    <lineage>
        <taxon>Bacteria</taxon>
        <taxon>Pseudomonadati</taxon>
        <taxon>Pseudomonadota</taxon>
        <taxon>Alphaproteobacteria</taxon>
        <taxon>Rhodobacterales</taxon>
        <taxon>Paracoccaceae</taxon>
        <taxon>Paracoccus</taxon>
    </lineage>
</organism>
<gene>
    <name evidence="10" type="ORF">D3P06_00630</name>
</gene>
<dbReference type="InterPro" id="IPR006665">
    <property type="entry name" value="OmpA-like"/>
</dbReference>
<evidence type="ECO:0000256" key="4">
    <source>
        <dbReference type="ARBA" id="ARBA00022692"/>
    </source>
</evidence>
<dbReference type="Gene3D" id="3.30.1330.60">
    <property type="entry name" value="OmpA-like domain"/>
    <property type="match status" value="1"/>
</dbReference>
<dbReference type="PANTHER" id="PTHR30329">
    <property type="entry name" value="STATOR ELEMENT OF FLAGELLAR MOTOR COMPLEX"/>
    <property type="match status" value="1"/>
</dbReference>
<sequence>MAADKGLNGPSIIIKRIEASGDGGHHGGAWKVAYADFVTAMMAFFLMMWLLNATTEEQRSGLADYFSPTIMQSPSATGRGGDGDATAQQHAVDPAMPQTEAAGDFEEIARAIQDSLTGTGAESSQLTNLLQHVVTRMTDEGLVIELGDLTESPLFVEDTAQPQPALTQLAAILAQILGHVRNDVAISGHVRAYPETLVASPVWPLSDARAHTVRNLLEQQGFDGRRVQRVSGYADRKNRSGNPMDPRNNRIELILLR</sequence>
<dbReference type="Pfam" id="PF00691">
    <property type="entry name" value="OmpA"/>
    <property type="match status" value="1"/>
</dbReference>
<feature type="domain" description="Motility protein B-like N-terminal" evidence="9">
    <location>
        <begin position="18"/>
        <end position="68"/>
    </location>
</feature>
<evidence type="ECO:0000259" key="9">
    <source>
        <dbReference type="Pfam" id="PF13677"/>
    </source>
</evidence>
<dbReference type="SUPFAM" id="SSF103088">
    <property type="entry name" value="OmpA-like"/>
    <property type="match status" value="1"/>
</dbReference>
<dbReference type="InterPro" id="IPR050330">
    <property type="entry name" value="Bact_OuterMem_StrucFunc"/>
</dbReference>
<dbReference type="InterPro" id="IPR036737">
    <property type="entry name" value="OmpA-like_sf"/>
</dbReference>
<dbReference type="OrthoDB" id="7170686at2"/>
<dbReference type="InterPro" id="IPR025713">
    <property type="entry name" value="MotB-like_N_dom"/>
</dbReference>
<dbReference type="RefSeq" id="WP_119884676.1">
    <property type="nucleotide sequence ID" value="NZ_CP067169.1"/>
</dbReference>
<evidence type="ECO:0000256" key="7">
    <source>
        <dbReference type="SAM" id="Phobius"/>
    </source>
</evidence>
<evidence type="ECO:0000259" key="8">
    <source>
        <dbReference type="Pfam" id="PF00691"/>
    </source>
</evidence>
<evidence type="ECO:0000256" key="3">
    <source>
        <dbReference type="ARBA" id="ARBA00022475"/>
    </source>
</evidence>
<dbReference type="AlphaFoldDB" id="A0A419A341"/>
<proteinExistence type="inferred from homology"/>
<comment type="subcellular location">
    <subcellularLocation>
        <location evidence="1">Cell membrane</location>
        <topology evidence="1">Single-pass membrane protein</topology>
    </subcellularLocation>
</comment>
<keyword evidence="4 7" id="KW-0812">Transmembrane</keyword>
<accession>A0A419A341</accession>
<evidence type="ECO:0000256" key="5">
    <source>
        <dbReference type="ARBA" id="ARBA00022989"/>
    </source>
</evidence>
<dbReference type="EMBL" id="QZEV01000001">
    <property type="protein sequence ID" value="RJL07605.1"/>
    <property type="molecule type" value="Genomic_DNA"/>
</dbReference>
<feature type="transmembrane region" description="Helical" evidence="7">
    <location>
        <begin position="32"/>
        <end position="51"/>
    </location>
</feature>
<dbReference type="Proteomes" id="UP000285530">
    <property type="component" value="Unassembled WGS sequence"/>
</dbReference>
<dbReference type="Pfam" id="PF13677">
    <property type="entry name" value="MotB_plug"/>
    <property type="match status" value="1"/>
</dbReference>
<evidence type="ECO:0000256" key="1">
    <source>
        <dbReference type="ARBA" id="ARBA00004162"/>
    </source>
</evidence>
<feature type="domain" description="OmpA-like" evidence="8">
    <location>
        <begin position="165"/>
        <end position="249"/>
    </location>
</feature>
<name>A0A419A341_9RHOB</name>
<evidence type="ECO:0000313" key="11">
    <source>
        <dbReference type="Proteomes" id="UP000285530"/>
    </source>
</evidence>
<keyword evidence="3" id="KW-1003">Cell membrane</keyword>
<evidence type="ECO:0000256" key="6">
    <source>
        <dbReference type="ARBA" id="ARBA00023136"/>
    </source>
</evidence>
<evidence type="ECO:0000256" key="2">
    <source>
        <dbReference type="ARBA" id="ARBA00008914"/>
    </source>
</evidence>
<keyword evidence="11" id="KW-1185">Reference proteome</keyword>
<protein>
    <submittedName>
        <fullName evidence="10">Chemotaxis protein MotB</fullName>
    </submittedName>
</protein>
<dbReference type="GO" id="GO:0016020">
    <property type="term" value="C:membrane"/>
    <property type="evidence" value="ECO:0007669"/>
    <property type="project" value="UniProtKB-SubCell"/>
</dbReference>
<comment type="similarity">
    <text evidence="2">Belongs to the MotB family.</text>
</comment>
<dbReference type="PANTHER" id="PTHR30329:SF21">
    <property type="entry name" value="LIPOPROTEIN YIAD-RELATED"/>
    <property type="match status" value="1"/>
</dbReference>
<keyword evidence="5 7" id="KW-1133">Transmembrane helix</keyword>